<accession>A0A0E0NL35</accession>
<dbReference type="Gramene" id="ORUFI02G34510.1">
    <property type="protein sequence ID" value="ORUFI02G34510.1"/>
    <property type="gene ID" value="ORUFI02G34510"/>
</dbReference>
<reference evidence="4" key="1">
    <citation type="submission" date="2013-06" db="EMBL/GenBank/DDBJ databases">
        <authorList>
            <person name="Zhao Q."/>
        </authorList>
    </citation>
    <scope>NUCLEOTIDE SEQUENCE</scope>
    <source>
        <strain evidence="4">cv. W1943</strain>
    </source>
</reference>
<dbReference type="EnsemblPlants" id="ORUFI02G34510.1">
    <property type="protein sequence ID" value="ORUFI02G34510.1"/>
    <property type="gene ID" value="ORUFI02G34510"/>
</dbReference>
<keyword evidence="4" id="KW-1185">Reference proteome</keyword>
<dbReference type="eggNOG" id="ENOG502R3MB">
    <property type="taxonomic scope" value="Eukaryota"/>
</dbReference>
<feature type="chain" id="PRO_5002369226" evidence="2">
    <location>
        <begin position="19"/>
        <end position="240"/>
    </location>
</feature>
<protein>
    <submittedName>
        <fullName evidence="3">Uncharacterized protein</fullName>
    </submittedName>
</protein>
<dbReference type="OMA" id="MYSCDHE"/>
<dbReference type="AlphaFoldDB" id="A0A0E0NL35"/>
<evidence type="ECO:0000256" key="2">
    <source>
        <dbReference type="SAM" id="SignalP"/>
    </source>
</evidence>
<evidence type="ECO:0000313" key="3">
    <source>
        <dbReference type="EnsemblPlants" id="ORUFI02G34510.1"/>
    </source>
</evidence>
<dbReference type="Proteomes" id="UP000008022">
    <property type="component" value="Unassembled WGS sequence"/>
</dbReference>
<reference evidence="3" key="2">
    <citation type="submission" date="2015-06" db="UniProtKB">
        <authorList>
            <consortium name="EnsemblPlants"/>
        </authorList>
    </citation>
    <scope>IDENTIFICATION</scope>
</reference>
<name>A0A0E0NL35_ORYRU</name>
<feature type="compositionally biased region" description="Low complexity" evidence="1">
    <location>
        <begin position="141"/>
        <end position="151"/>
    </location>
</feature>
<dbReference type="HOGENOM" id="CLU_088746_0_0_1"/>
<keyword evidence="2" id="KW-0732">Signal</keyword>
<proteinExistence type="predicted"/>
<evidence type="ECO:0000256" key="1">
    <source>
        <dbReference type="SAM" id="MobiDB-lite"/>
    </source>
</evidence>
<evidence type="ECO:0000313" key="4">
    <source>
        <dbReference type="Proteomes" id="UP000008022"/>
    </source>
</evidence>
<sequence length="240" mass="25657">MWILFRFVFILVPHKRHVDVTWGEGQVNPLLGNPLAAWSHERAASANRKSYELPVIEFISRKKWPMELYQVQQKAIPLANLHTLLSLCHEKPMYSCDHECTAPTHTAFGAKYQPCIGVSGRPDHHAVGRLQQPAGKAAAAAVVSAAAQPQRAAKKRHAAAPPPRPIPVHAVNPSPAVRGYGGGALQGHGSDTATAAGSSSSSNPGVPTVQLMQCSPPGVFDGLPDLGSPELDSWPDLSDE</sequence>
<feature type="region of interest" description="Disordered" evidence="1">
    <location>
        <begin position="141"/>
        <end position="240"/>
    </location>
</feature>
<organism evidence="3 4">
    <name type="scientific">Oryza rufipogon</name>
    <name type="common">Brownbeard rice</name>
    <name type="synonym">Asian wild rice</name>
    <dbReference type="NCBI Taxonomy" id="4529"/>
    <lineage>
        <taxon>Eukaryota</taxon>
        <taxon>Viridiplantae</taxon>
        <taxon>Streptophyta</taxon>
        <taxon>Embryophyta</taxon>
        <taxon>Tracheophyta</taxon>
        <taxon>Spermatophyta</taxon>
        <taxon>Magnoliopsida</taxon>
        <taxon>Liliopsida</taxon>
        <taxon>Poales</taxon>
        <taxon>Poaceae</taxon>
        <taxon>BOP clade</taxon>
        <taxon>Oryzoideae</taxon>
        <taxon>Oryzeae</taxon>
        <taxon>Oryzinae</taxon>
        <taxon>Oryza</taxon>
    </lineage>
</organism>
<feature type="compositionally biased region" description="Low complexity" evidence="1">
    <location>
        <begin position="189"/>
        <end position="202"/>
    </location>
</feature>
<feature type="signal peptide" evidence="2">
    <location>
        <begin position="1"/>
        <end position="18"/>
    </location>
</feature>